<feature type="compositionally biased region" description="Low complexity" evidence="1">
    <location>
        <begin position="363"/>
        <end position="388"/>
    </location>
</feature>
<name>A0A4S8MUK6_DENBC</name>
<feature type="compositionally biased region" description="Low complexity" evidence="1">
    <location>
        <begin position="179"/>
        <end position="195"/>
    </location>
</feature>
<reference evidence="2 3" key="1">
    <citation type="journal article" date="2019" name="Nat. Ecol. Evol.">
        <title>Megaphylogeny resolves global patterns of mushroom evolution.</title>
        <authorList>
            <person name="Varga T."/>
            <person name="Krizsan K."/>
            <person name="Foldi C."/>
            <person name="Dima B."/>
            <person name="Sanchez-Garcia M."/>
            <person name="Sanchez-Ramirez S."/>
            <person name="Szollosi G.J."/>
            <person name="Szarkandi J.G."/>
            <person name="Papp V."/>
            <person name="Albert L."/>
            <person name="Andreopoulos W."/>
            <person name="Angelini C."/>
            <person name="Antonin V."/>
            <person name="Barry K.W."/>
            <person name="Bougher N.L."/>
            <person name="Buchanan P."/>
            <person name="Buyck B."/>
            <person name="Bense V."/>
            <person name="Catcheside P."/>
            <person name="Chovatia M."/>
            <person name="Cooper J."/>
            <person name="Damon W."/>
            <person name="Desjardin D."/>
            <person name="Finy P."/>
            <person name="Geml J."/>
            <person name="Haridas S."/>
            <person name="Hughes K."/>
            <person name="Justo A."/>
            <person name="Karasinski D."/>
            <person name="Kautmanova I."/>
            <person name="Kiss B."/>
            <person name="Kocsube S."/>
            <person name="Kotiranta H."/>
            <person name="LaButti K.M."/>
            <person name="Lechner B.E."/>
            <person name="Liimatainen K."/>
            <person name="Lipzen A."/>
            <person name="Lukacs Z."/>
            <person name="Mihaltcheva S."/>
            <person name="Morgado L.N."/>
            <person name="Niskanen T."/>
            <person name="Noordeloos M.E."/>
            <person name="Ohm R.A."/>
            <person name="Ortiz-Santana B."/>
            <person name="Ovrebo C."/>
            <person name="Racz N."/>
            <person name="Riley R."/>
            <person name="Savchenko A."/>
            <person name="Shiryaev A."/>
            <person name="Soop K."/>
            <person name="Spirin V."/>
            <person name="Szebenyi C."/>
            <person name="Tomsovsky M."/>
            <person name="Tulloss R.E."/>
            <person name="Uehling J."/>
            <person name="Grigoriev I.V."/>
            <person name="Vagvolgyi C."/>
            <person name="Papp T."/>
            <person name="Martin F.M."/>
            <person name="Miettinen O."/>
            <person name="Hibbett D.S."/>
            <person name="Nagy L.G."/>
        </authorList>
    </citation>
    <scope>NUCLEOTIDE SEQUENCE [LARGE SCALE GENOMIC DNA]</scope>
    <source>
        <strain evidence="2 3">CBS 962.96</strain>
    </source>
</reference>
<feature type="compositionally biased region" description="Low complexity" evidence="1">
    <location>
        <begin position="13"/>
        <end position="25"/>
    </location>
</feature>
<sequence>MPPTKPYRTNNPSSQLRASSRSSSATKLGPNLQFTQKEPPHATKKNTQVQRVQQRINASTARVSSKDNIAPQQHHRQSSTNANAKLTKQNQGKAKPGFTIAAEDEDEDDDDDDEWTSESGAATPNNHSSNDTSEDEGPSETVLAALAPRSVTPPASSTPLQRPLARVNTARPADYQAPTSTATANSAASVNKSTNGITTTDAQPPSPSSLSSVVPASASSTKPRKSRPPSMHSIQSQSHHHSNSHSNHAHPPPLRPHPLIRGHSFGPTPLLAPLTTTATTTPSIPPAQFSSSPPIHNTHHPHAAHGSSNSGPTTNGRYASIAASPTTTISVSPPSPQPPRSANPASGVNTSSSGRAAPHRRTSVSSTRSVATLPALSTTANTTTSGSNRDITGGGGGGGWSRTLGLKDRDVYYPGGGGGGGAGGSRRNRTLSTLSSSSSSAAISSLVHAFPSTKDFGHGSGFGFGSRPSSPPGGGAGAGGGGIGAGGAPAAEMVCYFPPGYSSAYASASASPYATHGASKLGLPNGTGEETPIAVHPLLPPPYLSSHLSVLANRTPIRESYDRVMRAKMGR</sequence>
<feature type="compositionally biased region" description="Low complexity" evidence="1">
    <location>
        <begin position="319"/>
        <end position="332"/>
    </location>
</feature>
<feature type="compositionally biased region" description="Gly residues" evidence="1">
    <location>
        <begin position="414"/>
        <end position="424"/>
    </location>
</feature>
<keyword evidence="3" id="KW-1185">Reference proteome</keyword>
<evidence type="ECO:0000313" key="2">
    <source>
        <dbReference type="EMBL" id="THV06742.1"/>
    </source>
</evidence>
<dbReference type="Proteomes" id="UP000297245">
    <property type="component" value="Unassembled WGS sequence"/>
</dbReference>
<accession>A0A4S8MUK6</accession>
<feature type="compositionally biased region" description="Polar residues" evidence="1">
    <location>
        <begin position="45"/>
        <end position="71"/>
    </location>
</feature>
<feature type="compositionally biased region" description="Polar residues" evidence="1">
    <location>
        <begin position="78"/>
        <end position="92"/>
    </location>
</feature>
<feature type="compositionally biased region" description="Polar residues" evidence="1">
    <location>
        <begin position="306"/>
        <end position="317"/>
    </location>
</feature>
<feature type="region of interest" description="Disordered" evidence="1">
    <location>
        <begin position="1"/>
        <end position="433"/>
    </location>
</feature>
<organism evidence="2 3">
    <name type="scientific">Dendrothele bispora (strain CBS 962.96)</name>
    <dbReference type="NCBI Taxonomy" id="1314807"/>
    <lineage>
        <taxon>Eukaryota</taxon>
        <taxon>Fungi</taxon>
        <taxon>Dikarya</taxon>
        <taxon>Basidiomycota</taxon>
        <taxon>Agaricomycotina</taxon>
        <taxon>Agaricomycetes</taxon>
        <taxon>Agaricomycetidae</taxon>
        <taxon>Agaricales</taxon>
        <taxon>Agaricales incertae sedis</taxon>
        <taxon>Dendrothele</taxon>
    </lineage>
</organism>
<evidence type="ECO:0000256" key="1">
    <source>
        <dbReference type="SAM" id="MobiDB-lite"/>
    </source>
</evidence>
<protein>
    <submittedName>
        <fullName evidence="2">Uncharacterized protein</fullName>
    </submittedName>
</protein>
<feature type="compositionally biased region" description="Low complexity" evidence="1">
    <location>
        <begin position="208"/>
        <end position="221"/>
    </location>
</feature>
<dbReference type="EMBL" id="ML179041">
    <property type="protein sequence ID" value="THV06742.1"/>
    <property type="molecule type" value="Genomic_DNA"/>
</dbReference>
<feature type="compositionally biased region" description="Polar residues" evidence="1">
    <location>
        <begin position="117"/>
        <end position="131"/>
    </location>
</feature>
<gene>
    <name evidence="2" type="ORF">K435DRAFT_834054</name>
</gene>
<dbReference type="AlphaFoldDB" id="A0A4S8MUK6"/>
<feature type="compositionally biased region" description="Low complexity" evidence="1">
    <location>
        <begin position="228"/>
        <end position="237"/>
    </location>
</feature>
<dbReference type="OrthoDB" id="3219024at2759"/>
<feature type="compositionally biased region" description="Low complexity" evidence="1">
    <location>
        <begin position="257"/>
        <end position="282"/>
    </location>
</feature>
<proteinExistence type="predicted"/>
<feature type="compositionally biased region" description="Acidic residues" evidence="1">
    <location>
        <begin position="102"/>
        <end position="116"/>
    </location>
</feature>
<evidence type="ECO:0000313" key="3">
    <source>
        <dbReference type="Proteomes" id="UP000297245"/>
    </source>
</evidence>